<sequence length="138" mass="16012">MPPHDFKLFPELTNNQMQFYYFDSPHKQMVEPFDAKVVRVKDGDTIQVTMDDRDFDFPIRLSRIAAPELKERGGLASQKWLAKEIEGEDVQIVLTPQRVEKWGRLLAEIYHIGLSLNQQSLEQGYSIKFEEIENAAIS</sequence>
<evidence type="ECO:0000259" key="1">
    <source>
        <dbReference type="PROSITE" id="PS50830"/>
    </source>
</evidence>
<evidence type="ECO:0000313" key="2">
    <source>
        <dbReference type="EMBL" id="KKK66066.1"/>
    </source>
</evidence>
<organism evidence="2">
    <name type="scientific">marine sediment metagenome</name>
    <dbReference type="NCBI Taxonomy" id="412755"/>
    <lineage>
        <taxon>unclassified sequences</taxon>
        <taxon>metagenomes</taxon>
        <taxon>ecological metagenomes</taxon>
    </lineage>
</organism>
<dbReference type="Gene3D" id="2.40.50.90">
    <property type="match status" value="1"/>
</dbReference>
<name>A0A0F9A1I7_9ZZZZ</name>
<proteinExistence type="predicted"/>
<dbReference type="AlphaFoldDB" id="A0A0F9A1I7"/>
<reference evidence="2" key="1">
    <citation type="journal article" date="2015" name="Nature">
        <title>Complex archaea that bridge the gap between prokaryotes and eukaryotes.</title>
        <authorList>
            <person name="Spang A."/>
            <person name="Saw J.H."/>
            <person name="Jorgensen S.L."/>
            <person name="Zaremba-Niedzwiedzka K."/>
            <person name="Martijn J."/>
            <person name="Lind A.E."/>
            <person name="van Eijk R."/>
            <person name="Schleper C."/>
            <person name="Guy L."/>
            <person name="Ettema T.J."/>
        </authorList>
    </citation>
    <scope>NUCLEOTIDE SEQUENCE</scope>
</reference>
<dbReference type="InterPro" id="IPR016071">
    <property type="entry name" value="Staphylococal_nuclease_OB-fold"/>
</dbReference>
<dbReference type="EMBL" id="LAZR01060257">
    <property type="protein sequence ID" value="KKK66066.1"/>
    <property type="molecule type" value="Genomic_DNA"/>
</dbReference>
<comment type="caution">
    <text evidence="2">The sequence shown here is derived from an EMBL/GenBank/DDBJ whole genome shotgun (WGS) entry which is preliminary data.</text>
</comment>
<feature type="domain" description="TNase-like" evidence="1">
    <location>
        <begin position="31"/>
        <end position="126"/>
    </location>
</feature>
<protein>
    <recommendedName>
        <fullName evidence="1">TNase-like domain-containing protein</fullName>
    </recommendedName>
</protein>
<dbReference type="InterPro" id="IPR035437">
    <property type="entry name" value="SNase_OB-fold_sf"/>
</dbReference>
<dbReference type="SUPFAM" id="SSF50199">
    <property type="entry name" value="Staphylococcal nuclease"/>
    <property type="match status" value="1"/>
</dbReference>
<accession>A0A0F9A1I7</accession>
<gene>
    <name evidence="2" type="ORF">LCGC14_2967830</name>
</gene>
<dbReference type="PROSITE" id="PS50830">
    <property type="entry name" value="TNASE_3"/>
    <property type="match status" value="1"/>
</dbReference>
<dbReference type="Pfam" id="PF00565">
    <property type="entry name" value="SNase"/>
    <property type="match status" value="1"/>
</dbReference>
<dbReference type="SMART" id="SM00318">
    <property type="entry name" value="SNc"/>
    <property type="match status" value="1"/>
</dbReference>